<evidence type="ECO:0000259" key="2">
    <source>
        <dbReference type="PROSITE" id="PS50835"/>
    </source>
</evidence>
<evidence type="ECO:0000313" key="3">
    <source>
        <dbReference type="EMBL" id="CAL1546362.1"/>
    </source>
</evidence>
<dbReference type="InterPro" id="IPR007110">
    <property type="entry name" value="Ig-like_dom"/>
</dbReference>
<organism evidence="3 4">
    <name type="scientific">Lymnaea stagnalis</name>
    <name type="common">Great pond snail</name>
    <name type="synonym">Helix stagnalis</name>
    <dbReference type="NCBI Taxonomy" id="6523"/>
    <lineage>
        <taxon>Eukaryota</taxon>
        <taxon>Metazoa</taxon>
        <taxon>Spiralia</taxon>
        <taxon>Lophotrochozoa</taxon>
        <taxon>Mollusca</taxon>
        <taxon>Gastropoda</taxon>
        <taxon>Heterobranchia</taxon>
        <taxon>Euthyneura</taxon>
        <taxon>Panpulmonata</taxon>
        <taxon>Hygrophila</taxon>
        <taxon>Lymnaeoidea</taxon>
        <taxon>Lymnaeidae</taxon>
        <taxon>Lymnaea</taxon>
    </lineage>
</organism>
<feature type="domain" description="Ig-like" evidence="2">
    <location>
        <begin position="22"/>
        <end position="158"/>
    </location>
</feature>
<evidence type="ECO:0000256" key="1">
    <source>
        <dbReference type="SAM" id="SignalP"/>
    </source>
</evidence>
<feature type="chain" id="PRO_5043651618" description="Ig-like domain-containing protein" evidence="1">
    <location>
        <begin position="19"/>
        <end position="310"/>
    </location>
</feature>
<feature type="domain" description="Ig-like" evidence="2">
    <location>
        <begin position="164"/>
        <end position="266"/>
    </location>
</feature>
<dbReference type="EMBL" id="CAXITT010000803">
    <property type="protein sequence ID" value="CAL1546362.1"/>
    <property type="molecule type" value="Genomic_DNA"/>
</dbReference>
<sequence>MWLLVSISTAGLFIAVCAQLQPIVNKPLIPIGGIFTVTCDANRFPPDSIPSHWNVITELILERIAGGGQREPIAVYRPFPIPGFSNVSKFIPTGRNWIVEASGGIASVDPPTNNKATIKIEWVVKDAQCSDAGIYSCCATYLQPEGGTEKFTKSQDVNASTEAPVLTLDPHNGKAPDVSTNTKGEIVKLKCTFEGPGGLVLSWLTGPSGGSKFVPYPTKEDIQSVTPRPTEQPVGCGEYESTLTFKVPAVDTVYMCVVKDGQEEASRKNFKILVKPETRNTGTALDQRLCGNLFLMEVLLWSTILKCHLV</sequence>
<gene>
    <name evidence="3" type="ORF">GSLYS_00019739001</name>
</gene>
<dbReference type="Proteomes" id="UP001497497">
    <property type="component" value="Unassembled WGS sequence"/>
</dbReference>
<name>A0AAV2IH40_LYMST</name>
<dbReference type="AlphaFoldDB" id="A0AAV2IH40"/>
<protein>
    <recommendedName>
        <fullName evidence="2">Ig-like domain-containing protein</fullName>
    </recommendedName>
</protein>
<proteinExistence type="predicted"/>
<comment type="caution">
    <text evidence="3">The sequence shown here is derived from an EMBL/GenBank/DDBJ whole genome shotgun (WGS) entry which is preliminary data.</text>
</comment>
<dbReference type="PROSITE" id="PS50835">
    <property type="entry name" value="IG_LIKE"/>
    <property type="match status" value="2"/>
</dbReference>
<reference evidence="3 4" key="1">
    <citation type="submission" date="2024-04" db="EMBL/GenBank/DDBJ databases">
        <authorList>
            <consortium name="Genoscope - CEA"/>
            <person name="William W."/>
        </authorList>
    </citation>
    <scope>NUCLEOTIDE SEQUENCE [LARGE SCALE GENOMIC DNA]</scope>
</reference>
<accession>A0AAV2IH40</accession>
<keyword evidence="1" id="KW-0732">Signal</keyword>
<keyword evidence="4" id="KW-1185">Reference proteome</keyword>
<feature type="signal peptide" evidence="1">
    <location>
        <begin position="1"/>
        <end position="18"/>
    </location>
</feature>
<evidence type="ECO:0000313" key="4">
    <source>
        <dbReference type="Proteomes" id="UP001497497"/>
    </source>
</evidence>